<evidence type="ECO:0000313" key="8">
    <source>
        <dbReference type="Proteomes" id="UP000192247"/>
    </source>
</evidence>
<keyword evidence="2" id="KW-0963">Cytoplasm</keyword>
<dbReference type="OrthoDB" id="10255522at2759"/>
<evidence type="ECO:0000256" key="4">
    <source>
        <dbReference type="SAM" id="Coils"/>
    </source>
</evidence>
<organism evidence="7 8">
    <name type="scientific">Tropilaelaps mercedesae</name>
    <dbReference type="NCBI Taxonomy" id="418985"/>
    <lineage>
        <taxon>Eukaryota</taxon>
        <taxon>Metazoa</taxon>
        <taxon>Ecdysozoa</taxon>
        <taxon>Arthropoda</taxon>
        <taxon>Chelicerata</taxon>
        <taxon>Arachnida</taxon>
        <taxon>Acari</taxon>
        <taxon>Parasitiformes</taxon>
        <taxon>Mesostigmata</taxon>
        <taxon>Gamasina</taxon>
        <taxon>Dermanyssoidea</taxon>
        <taxon>Laelapidae</taxon>
        <taxon>Tropilaelaps</taxon>
    </lineage>
</organism>
<dbReference type="GO" id="GO:0003682">
    <property type="term" value="F:chromatin binding"/>
    <property type="evidence" value="ECO:0007669"/>
    <property type="project" value="TreeGrafter"/>
</dbReference>
<feature type="region of interest" description="Disordered" evidence="5">
    <location>
        <begin position="1"/>
        <end position="30"/>
    </location>
</feature>
<feature type="compositionally biased region" description="Polar residues" evidence="5">
    <location>
        <begin position="1"/>
        <end position="18"/>
    </location>
</feature>
<dbReference type="GO" id="GO:0000785">
    <property type="term" value="C:chromatin"/>
    <property type="evidence" value="ECO:0007669"/>
    <property type="project" value="TreeGrafter"/>
</dbReference>
<feature type="coiled-coil region" evidence="4">
    <location>
        <begin position="76"/>
        <end position="103"/>
    </location>
</feature>
<dbReference type="Pfam" id="PF15908">
    <property type="entry name" value="HMMR_C"/>
    <property type="match status" value="1"/>
</dbReference>
<dbReference type="GO" id="GO:0000793">
    <property type="term" value="C:condensed chromosome"/>
    <property type="evidence" value="ECO:0007669"/>
    <property type="project" value="TreeGrafter"/>
</dbReference>
<feature type="coiled-coil region" evidence="4">
    <location>
        <begin position="950"/>
        <end position="1001"/>
    </location>
</feature>
<comment type="subcellular location">
    <subcellularLocation>
        <location evidence="1">Cytoplasm</location>
        <location evidence="1">Cytoskeleton</location>
        <location evidence="1">Spindle</location>
    </subcellularLocation>
</comment>
<feature type="domain" description="Hyaluronan-mediated motility receptor C-terminal" evidence="6">
    <location>
        <begin position="926"/>
        <end position="998"/>
    </location>
</feature>
<evidence type="ECO:0000256" key="5">
    <source>
        <dbReference type="SAM" id="MobiDB-lite"/>
    </source>
</evidence>
<evidence type="ECO:0000313" key="7">
    <source>
        <dbReference type="EMBL" id="OQR70438.1"/>
    </source>
</evidence>
<evidence type="ECO:0000256" key="2">
    <source>
        <dbReference type="ARBA" id="ARBA00022490"/>
    </source>
</evidence>
<proteinExistence type="predicted"/>
<evidence type="ECO:0000256" key="3">
    <source>
        <dbReference type="ARBA" id="ARBA00023212"/>
    </source>
</evidence>
<dbReference type="STRING" id="418985.A0A1V9XAP5"/>
<evidence type="ECO:0000256" key="1">
    <source>
        <dbReference type="ARBA" id="ARBA00004186"/>
    </source>
</evidence>
<accession>A0A1V9XAP5</accession>
<dbReference type="PANTHER" id="PTHR43941">
    <property type="entry name" value="STRUCTURAL MAINTENANCE OF CHROMOSOMES PROTEIN 2"/>
    <property type="match status" value="1"/>
</dbReference>
<keyword evidence="8" id="KW-1185">Reference proteome</keyword>
<evidence type="ECO:0000259" key="6">
    <source>
        <dbReference type="Pfam" id="PF15908"/>
    </source>
</evidence>
<reference evidence="7 8" key="1">
    <citation type="journal article" date="2017" name="Gigascience">
        <title>Draft genome of the honey bee ectoparasitic mite, Tropilaelaps mercedesae, is shaped by the parasitic life history.</title>
        <authorList>
            <person name="Dong X."/>
            <person name="Armstrong S.D."/>
            <person name="Xia D."/>
            <person name="Makepeace B.L."/>
            <person name="Darby A.C."/>
            <person name="Kadowaki T."/>
        </authorList>
    </citation>
    <scope>NUCLEOTIDE SEQUENCE [LARGE SCALE GENOMIC DNA]</scope>
    <source>
        <strain evidence="7">Wuxi-XJTLU</strain>
    </source>
</reference>
<dbReference type="InParanoid" id="A0A1V9XAP5"/>
<feature type="coiled-coil region" evidence="4">
    <location>
        <begin position="700"/>
        <end position="841"/>
    </location>
</feature>
<keyword evidence="3" id="KW-0206">Cytoskeleton</keyword>
<dbReference type="EMBL" id="MNPL01017591">
    <property type="protein sequence ID" value="OQR70438.1"/>
    <property type="molecule type" value="Genomic_DNA"/>
</dbReference>
<dbReference type="InterPro" id="IPR031794">
    <property type="entry name" value="HMMR_C"/>
</dbReference>
<protein>
    <recommendedName>
        <fullName evidence="6">Hyaluronan-mediated motility receptor C-terminal domain-containing protein</fullName>
    </recommendedName>
</protein>
<comment type="caution">
    <text evidence="7">The sequence shown here is derived from an EMBL/GenBank/DDBJ whole genome shotgun (WGS) entry which is preliminary data.</text>
</comment>
<feature type="coiled-coil region" evidence="4">
    <location>
        <begin position="885"/>
        <end position="919"/>
    </location>
</feature>
<dbReference type="Proteomes" id="UP000192247">
    <property type="component" value="Unassembled WGS sequence"/>
</dbReference>
<feature type="coiled-coil region" evidence="4">
    <location>
        <begin position="205"/>
        <end position="232"/>
    </location>
</feature>
<dbReference type="FunCoup" id="A0A1V9XAP5">
    <property type="interactions" value="608"/>
</dbReference>
<dbReference type="GO" id="GO:0005819">
    <property type="term" value="C:spindle"/>
    <property type="evidence" value="ECO:0007669"/>
    <property type="project" value="UniProtKB-SubCell"/>
</dbReference>
<dbReference type="AlphaFoldDB" id="A0A1V9XAP5"/>
<feature type="coiled-coil region" evidence="4">
    <location>
        <begin position="300"/>
        <end position="489"/>
    </location>
</feature>
<sequence>MFSKTPRQTIFDTVSSTPGPGAYNPKDTKGTMAQGNINFNRQSERFRREDSNLSTCSTSTTGSASSFRRPVASSRATRLQDRLRTFEQQIREREQIIARLRMDRSATLTRYQTLFDAYKHLRRVSAQSIPAHKLPKDISQEIMRALQEEKTQTKDESRPSMSEGEIKETMTTFIVEMEQDEDPRIALLESEKAAIEVTLVDVSTKLRCQKRLKELEQEREKLNQDMQESALEIGRLKGCLRAAEVKDVELRSQLDRANAVVDSLSSSSTNKDERLFATLTELCETKGQVVALESSLAQQASRHDEARAKYEDNVTQLKAQIEAKDRSLKELTESLTEKLAERERLTRELMNTSTELNKLVQENNALEQKTNVADAELEDLRAKCRKRKVDIAALDEELRSMKGNYDQTKTRLLVAEQEVEKLREELKVQLRSGGEFRSDAERQLRQSQANFERQLDEAAKKYDSLAAQKAEVEAELRIAASNMRIFERQVQERDELLEKGQRERLGLEEQICGRIGELESLNKQLSEKSEKITTLEDKVCQLQAAEEAVSAQIIETEEKCQDIIELAENRLNEIRQLEGEVRALKAANAYLEASLKGALDQLARADERQRTTEQESSQIKLLHLATTAELEHLKGALDKAREDTSEIDALREELSSAERVKAALSTRVAELEGDTATWTRVKNSLQQQLREFDERNCRAQEIHDEELRQAKAQIQLLEQELQRTKKNHEDELAQMKASFEADRQKIDESTSARLRSFQEKFEREKNEAVDSLRQEAERFQSDRAALISETESLKSQLGSADVELKQLRQSKTEAEFFSHKCRELEAETEKLRGNVSMLQEEVGTARQNLVYVQQHLDDERRANEAHATLTLAMINAHCSGGGERVEALQAENDKLKHHLDSVTQLLNTLENGIESSEKQKSVYVSSLAETQEQIRRLVGHSNNKQRIQYVGKLQQENRELKEEQVKLRAKVDASTKRLAQLEQQLRRAREHENRLDHTAATAAMHAASHVSNTSAFPKMC</sequence>
<feature type="coiled-coil region" evidence="4">
    <location>
        <begin position="518"/>
        <end position="674"/>
    </location>
</feature>
<name>A0A1V9XAP5_9ACAR</name>
<dbReference type="PANTHER" id="PTHR43941:SF1">
    <property type="entry name" value="STRUCTURAL MAINTENANCE OF CHROMOSOMES PROTEIN 2"/>
    <property type="match status" value="1"/>
</dbReference>
<gene>
    <name evidence="7" type="ORF">BIW11_11640</name>
</gene>
<dbReference type="GO" id="GO:0007076">
    <property type="term" value="P:mitotic chromosome condensation"/>
    <property type="evidence" value="ECO:0007669"/>
    <property type="project" value="TreeGrafter"/>
</dbReference>
<keyword evidence="4" id="KW-0175">Coiled coil</keyword>
<dbReference type="GO" id="GO:0000796">
    <property type="term" value="C:condensin complex"/>
    <property type="evidence" value="ECO:0007669"/>
    <property type="project" value="TreeGrafter"/>
</dbReference>